<accession>N1QZV3</accession>
<sequence length="122" mass="13794">MPTVILVQVLNKFMSVSLQGKEHDEAEPTILVALRGVSVYLLWRRYQGTGPHRGSEAAQPGAEGGERSPGVVYDGEAWRPYLQNIHPCWLLVYRVASLLFFTTFTVIIVKSCGHTIFYYYTE</sequence>
<protein>
    <submittedName>
        <fullName evidence="1">Uncharacterized protein</fullName>
    </submittedName>
</protein>
<dbReference type="EnsemblPlants" id="EMT14938">
    <property type="protein sequence ID" value="EMT14938"/>
    <property type="gene ID" value="F775_04664"/>
</dbReference>
<evidence type="ECO:0000313" key="1">
    <source>
        <dbReference type="EnsemblPlants" id="EMT14938"/>
    </source>
</evidence>
<reference evidence="1" key="1">
    <citation type="submission" date="2015-06" db="UniProtKB">
        <authorList>
            <consortium name="EnsemblPlants"/>
        </authorList>
    </citation>
    <scope>IDENTIFICATION</scope>
</reference>
<dbReference type="AlphaFoldDB" id="N1QZV3"/>
<organism evidence="1">
    <name type="scientific">Aegilops tauschii</name>
    <name type="common">Tausch's goatgrass</name>
    <name type="synonym">Aegilops squarrosa</name>
    <dbReference type="NCBI Taxonomy" id="37682"/>
    <lineage>
        <taxon>Eukaryota</taxon>
        <taxon>Viridiplantae</taxon>
        <taxon>Streptophyta</taxon>
        <taxon>Embryophyta</taxon>
        <taxon>Tracheophyta</taxon>
        <taxon>Spermatophyta</taxon>
        <taxon>Magnoliopsida</taxon>
        <taxon>Liliopsida</taxon>
        <taxon>Poales</taxon>
        <taxon>Poaceae</taxon>
        <taxon>BOP clade</taxon>
        <taxon>Pooideae</taxon>
        <taxon>Triticodae</taxon>
        <taxon>Triticeae</taxon>
        <taxon>Triticinae</taxon>
        <taxon>Aegilops</taxon>
    </lineage>
</organism>
<name>N1QZV3_AEGTA</name>
<proteinExistence type="predicted"/>